<comment type="caution">
    <text evidence="2">The sequence shown here is derived from an EMBL/GenBank/DDBJ whole genome shotgun (WGS) entry which is preliminary data.</text>
</comment>
<reference evidence="2" key="2">
    <citation type="submission" date="2020-11" db="EMBL/GenBank/DDBJ databases">
        <authorList>
            <person name="McCartney M.A."/>
            <person name="Auch B."/>
            <person name="Kono T."/>
            <person name="Mallez S."/>
            <person name="Becker A."/>
            <person name="Gohl D.M."/>
            <person name="Silverstein K.A.T."/>
            <person name="Koren S."/>
            <person name="Bechman K.B."/>
            <person name="Herman A."/>
            <person name="Abrahante J.E."/>
            <person name="Garbe J."/>
        </authorList>
    </citation>
    <scope>NUCLEOTIDE SEQUENCE</scope>
    <source>
        <strain evidence="2">Duluth1</strain>
        <tissue evidence="2">Whole animal</tissue>
    </source>
</reference>
<evidence type="ECO:0000256" key="1">
    <source>
        <dbReference type="SAM" id="MobiDB-lite"/>
    </source>
</evidence>
<gene>
    <name evidence="2" type="ORF">DPMN_063697</name>
</gene>
<proteinExistence type="predicted"/>
<protein>
    <submittedName>
        <fullName evidence="2">Uncharacterized protein</fullName>
    </submittedName>
</protein>
<reference evidence="2" key="1">
    <citation type="journal article" date="2019" name="bioRxiv">
        <title>The Genome of the Zebra Mussel, Dreissena polymorpha: A Resource for Invasive Species Research.</title>
        <authorList>
            <person name="McCartney M.A."/>
            <person name="Auch B."/>
            <person name="Kono T."/>
            <person name="Mallez S."/>
            <person name="Zhang Y."/>
            <person name="Obille A."/>
            <person name="Becker A."/>
            <person name="Abrahante J.E."/>
            <person name="Garbe J."/>
            <person name="Badalamenti J.P."/>
            <person name="Herman A."/>
            <person name="Mangelson H."/>
            <person name="Liachko I."/>
            <person name="Sullivan S."/>
            <person name="Sone E.D."/>
            <person name="Koren S."/>
            <person name="Silverstein K.A.T."/>
            <person name="Beckman K.B."/>
            <person name="Gohl D.M."/>
        </authorList>
    </citation>
    <scope>NUCLEOTIDE SEQUENCE</scope>
    <source>
        <strain evidence="2">Duluth1</strain>
        <tissue evidence="2">Whole animal</tissue>
    </source>
</reference>
<dbReference type="EMBL" id="JAIWYP010000013">
    <property type="protein sequence ID" value="KAH3720793.1"/>
    <property type="molecule type" value="Genomic_DNA"/>
</dbReference>
<keyword evidence="3" id="KW-1185">Reference proteome</keyword>
<evidence type="ECO:0000313" key="2">
    <source>
        <dbReference type="EMBL" id="KAH3720793.1"/>
    </source>
</evidence>
<organism evidence="2 3">
    <name type="scientific">Dreissena polymorpha</name>
    <name type="common">Zebra mussel</name>
    <name type="synonym">Mytilus polymorpha</name>
    <dbReference type="NCBI Taxonomy" id="45954"/>
    <lineage>
        <taxon>Eukaryota</taxon>
        <taxon>Metazoa</taxon>
        <taxon>Spiralia</taxon>
        <taxon>Lophotrochozoa</taxon>
        <taxon>Mollusca</taxon>
        <taxon>Bivalvia</taxon>
        <taxon>Autobranchia</taxon>
        <taxon>Heteroconchia</taxon>
        <taxon>Euheterodonta</taxon>
        <taxon>Imparidentia</taxon>
        <taxon>Neoheterodontei</taxon>
        <taxon>Myida</taxon>
        <taxon>Dreissenoidea</taxon>
        <taxon>Dreissenidae</taxon>
        <taxon>Dreissena</taxon>
    </lineage>
</organism>
<name>A0A9D4CC75_DREPO</name>
<dbReference type="AlphaFoldDB" id="A0A9D4CC75"/>
<feature type="region of interest" description="Disordered" evidence="1">
    <location>
        <begin position="14"/>
        <end position="76"/>
    </location>
</feature>
<dbReference type="Proteomes" id="UP000828390">
    <property type="component" value="Unassembled WGS sequence"/>
</dbReference>
<evidence type="ECO:0000313" key="3">
    <source>
        <dbReference type="Proteomes" id="UP000828390"/>
    </source>
</evidence>
<sequence length="104" mass="11644">MFSFNKSLIVVLTPPWPVSNPDEKEGGLCAGPEPQPYYKPTRYRNKHQKSNNTGPRMEARQGTGPRTANHPIADILGPKSSRWVGCWNVRTLPDRKASQSVEVD</sequence>
<accession>A0A9D4CC75</accession>